<keyword evidence="2" id="KW-1185">Reference proteome</keyword>
<protein>
    <submittedName>
        <fullName evidence="1">Uncharacterized protein</fullName>
    </submittedName>
</protein>
<dbReference type="Proteomes" id="UP000075714">
    <property type="component" value="Unassembled WGS sequence"/>
</dbReference>
<accession>A0A150FV06</accession>
<gene>
    <name evidence="1" type="ORF">GPECTOR_461g368</name>
</gene>
<sequence>MSYADIAKDTTVRDDERAVRRWVRNMQSYGTAAPLSRIRRGEDNGNFLLGVVERLFTRVFLIWYGRIIHTHGGQVYMDGANMNALMG</sequence>
<name>A0A150FV06_GONPE</name>
<dbReference type="AlphaFoldDB" id="A0A150FV06"/>
<dbReference type="OrthoDB" id="1695665at2759"/>
<evidence type="ECO:0000313" key="2">
    <source>
        <dbReference type="Proteomes" id="UP000075714"/>
    </source>
</evidence>
<reference evidence="2" key="1">
    <citation type="journal article" date="2016" name="Nat. Commun.">
        <title>The Gonium pectorale genome demonstrates co-option of cell cycle regulation during the evolution of multicellularity.</title>
        <authorList>
            <person name="Hanschen E.R."/>
            <person name="Marriage T.N."/>
            <person name="Ferris P.J."/>
            <person name="Hamaji T."/>
            <person name="Toyoda A."/>
            <person name="Fujiyama A."/>
            <person name="Neme R."/>
            <person name="Noguchi H."/>
            <person name="Minakuchi Y."/>
            <person name="Suzuki M."/>
            <person name="Kawai-Toyooka H."/>
            <person name="Smith D.R."/>
            <person name="Sparks H."/>
            <person name="Anderson J."/>
            <person name="Bakaric R."/>
            <person name="Luria V."/>
            <person name="Karger A."/>
            <person name="Kirschner M.W."/>
            <person name="Durand P.M."/>
            <person name="Michod R.E."/>
            <person name="Nozaki H."/>
            <person name="Olson B.J."/>
        </authorList>
    </citation>
    <scope>NUCLEOTIDE SEQUENCE [LARGE SCALE GENOMIC DNA]</scope>
    <source>
        <strain evidence="2">NIES-2863</strain>
    </source>
</reference>
<comment type="caution">
    <text evidence="1">The sequence shown here is derived from an EMBL/GenBank/DDBJ whole genome shotgun (WGS) entry which is preliminary data.</text>
</comment>
<proteinExistence type="predicted"/>
<evidence type="ECO:0000313" key="1">
    <source>
        <dbReference type="EMBL" id="KXZ41451.1"/>
    </source>
</evidence>
<organism evidence="1 2">
    <name type="scientific">Gonium pectorale</name>
    <name type="common">Green alga</name>
    <dbReference type="NCBI Taxonomy" id="33097"/>
    <lineage>
        <taxon>Eukaryota</taxon>
        <taxon>Viridiplantae</taxon>
        <taxon>Chlorophyta</taxon>
        <taxon>core chlorophytes</taxon>
        <taxon>Chlorophyceae</taxon>
        <taxon>CS clade</taxon>
        <taxon>Chlamydomonadales</taxon>
        <taxon>Volvocaceae</taxon>
        <taxon>Gonium</taxon>
    </lineage>
</organism>
<dbReference type="EMBL" id="LSYV01000458">
    <property type="protein sequence ID" value="KXZ41451.1"/>
    <property type="molecule type" value="Genomic_DNA"/>
</dbReference>